<dbReference type="Gene3D" id="2.120.10.30">
    <property type="entry name" value="TolB, C-terminal domain"/>
    <property type="match status" value="2"/>
</dbReference>
<evidence type="ECO:0000259" key="8">
    <source>
        <dbReference type="Pfam" id="PF00326"/>
    </source>
</evidence>
<keyword evidence="7" id="KW-0732">Signal</keyword>
<dbReference type="InterPro" id="IPR011659">
    <property type="entry name" value="WD40"/>
</dbReference>
<evidence type="ECO:0000256" key="2">
    <source>
        <dbReference type="ARBA" id="ARBA00022825"/>
    </source>
</evidence>
<organism evidence="10 11">
    <name type="scientific">Steroidobacter flavus</name>
    <dbReference type="NCBI Taxonomy" id="1842136"/>
    <lineage>
        <taxon>Bacteria</taxon>
        <taxon>Pseudomonadati</taxon>
        <taxon>Pseudomonadota</taxon>
        <taxon>Gammaproteobacteria</taxon>
        <taxon>Steroidobacterales</taxon>
        <taxon>Steroidobacteraceae</taxon>
        <taxon>Steroidobacter</taxon>
    </lineage>
</organism>
<feature type="chain" id="PRO_5047185302" description="Acyl-peptide hydrolase" evidence="7">
    <location>
        <begin position="25"/>
        <end position="705"/>
    </location>
</feature>
<feature type="signal peptide" evidence="7">
    <location>
        <begin position="1"/>
        <end position="24"/>
    </location>
</feature>
<evidence type="ECO:0000259" key="9">
    <source>
        <dbReference type="Pfam" id="PF00930"/>
    </source>
</evidence>
<dbReference type="Pfam" id="PF00930">
    <property type="entry name" value="DPPIV_N"/>
    <property type="match status" value="1"/>
</dbReference>
<feature type="domain" description="Peptidase S9 prolyl oligopeptidase catalytic" evidence="8">
    <location>
        <begin position="497"/>
        <end position="701"/>
    </location>
</feature>
<gene>
    <name evidence="10" type="ORF">ACFPN2_24400</name>
</gene>
<comment type="function">
    <text evidence="6">This enzyme catalyzes the hydrolysis of the N-terminal peptide bond of an N-acetylated peptide to generate an N-acetylated amino acid and a peptide with a free N-terminus. It preferentially cleaves off Ac-Ala, Ac-Met and Ac-Ser. Also, involved in the degradation of oxidized and glycated proteins.</text>
</comment>
<keyword evidence="2" id="KW-0645">Protease</keyword>
<evidence type="ECO:0000256" key="7">
    <source>
        <dbReference type="SAM" id="SignalP"/>
    </source>
</evidence>
<dbReference type="InterPro" id="IPR029058">
    <property type="entry name" value="AB_hydrolase_fold"/>
</dbReference>
<dbReference type="SUPFAM" id="SSF82171">
    <property type="entry name" value="DPP6 N-terminal domain-like"/>
    <property type="match status" value="1"/>
</dbReference>
<accession>A0ABV8SYM7</accession>
<evidence type="ECO:0000256" key="3">
    <source>
        <dbReference type="ARBA" id="ARBA00022990"/>
    </source>
</evidence>
<dbReference type="PANTHER" id="PTHR42776:SF27">
    <property type="entry name" value="DIPEPTIDYL PEPTIDASE FAMILY MEMBER 6"/>
    <property type="match status" value="1"/>
</dbReference>
<protein>
    <recommendedName>
        <fullName evidence="5">Acyl-peptide hydrolase</fullName>
    </recommendedName>
    <alternativeName>
        <fullName evidence="4">Acylaminoacyl-peptidase</fullName>
    </alternativeName>
</protein>
<dbReference type="InterPro" id="IPR011042">
    <property type="entry name" value="6-blade_b-propeller_TolB-like"/>
</dbReference>
<dbReference type="Pfam" id="PF07676">
    <property type="entry name" value="PD40"/>
    <property type="match status" value="2"/>
</dbReference>
<feature type="domain" description="Dipeptidylpeptidase IV N-terminal" evidence="9">
    <location>
        <begin position="300"/>
        <end position="390"/>
    </location>
</feature>
<dbReference type="InterPro" id="IPR002471">
    <property type="entry name" value="Pept_S9_AS"/>
</dbReference>
<proteinExistence type="predicted"/>
<dbReference type="RefSeq" id="WP_380601460.1">
    <property type="nucleotide sequence ID" value="NZ_JBHSDU010000014.1"/>
</dbReference>
<dbReference type="EMBL" id="JBHSDU010000014">
    <property type="protein sequence ID" value="MFC4312245.1"/>
    <property type="molecule type" value="Genomic_DNA"/>
</dbReference>
<keyword evidence="3" id="KW-0007">Acetylation</keyword>
<keyword evidence="1" id="KW-0378">Hydrolase</keyword>
<name>A0ABV8SYM7_9GAMM</name>
<dbReference type="Proteomes" id="UP001595904">
    <property type="component" value="Unassembled WGS sequence"/>
</dbReference>
<dbReference type="PROSITE" id="PS00708">
    <property type="entry name" value="PRO_ENDOPEP_SER"/>
    <property type="match status" value="1"/>
</dbReference>
<dbReference type="Pfam" id="PF00326">
    <property type="entry name" value="Peptidase_S9"/>
    <property type="match status" value="1"/>
</dbReference>
<dbReference type="InterPro" id="IPR002469">
    <property type="entry name" value="Peptidase_S9B_N"/>
</dbReference>
<evidence type="ECO:0000313" key="10">
    <source>
        <dbReference type="EMBL" id="MFC4312245.1"/>
    </source>
</evidence>
<reference evidence="11" key="1">
    <citation type="journal article" date="2019" name="Int. J. Syst. Evol. Microbiol.">
        <title>The Global Catalogue of Microorganisms (GCM) 10K type strain sequencing project: providing services to taxonomists for standard genome sequencing and annotation.</title>
        <authorList>
            <consortium name="The Broad Institute Genomics Platform"/>
            <consortium name="The Broad Institute Genome Sequencing Center for Infectious Disease"/>
            <person name="Wu L."/>
            <person name="Ma J."/>
        </authorList>
    </citation>
    <scope>NUCLEOTIDE SEQUENCE [LARGE SCALE GENOMIC DNA]</scope>
    <source>
        <strain evidence="11">CGMCC 1.10759</strain>
    </source>
</reference>
<dbReference type="Gene3D" id="3.40.50.1820">
    <property type="entry name" value="alpha/beta hydrolase"/>
    <property type="match status" value="1"/>
</dbReference>
<sequence length="705" mass="77161">MTFTRYARGLSLALICTLLPLAQAWSFTIEQVRNYAFPSALVASKQGSQVAWVVNDQGRRNIWVASGPDFVARKLTAYAEDDGQEISSLSLTDDGSRIVYVRGGEHGANWDKGLPVNVLSHPAGTKVEVWSIAVAGGQPVRLGEGDYPTVSPDGRKVAYIKDDAAWIVPTDASAEPKKLFTARGKTGSLQWSPDGTRLAFTSSRDATTYVGIYSDENTPIRWLAPDVYRDSDPTWSPDGKQIAFIRRLGDGGTPPLALEFEAKPYSIFIGDAQTGAAKAVWNSGTTLRDGAFQGFLEWAAGDRLVFNSYADGWQHLYSVAAKGGTPELLTPGNYMVEDVTLSPDRKRLVFAANTGNDQDDTERRHLFQTPVDRAKVTPLTSGAGLEWSPVLTGDDRLLFVSGTATRPPVPAILAKDGKPKLIAAELVSAKFPMDELVTPKKVTFQSADGMTVHGQLFVPKKAKGKRPAVVYLHGGPQRQMVLGWHMMAYYSNDFAINQYLAHRGFVVLSVNYRLGPGYGFDYHFPPKAGQRGASEYQDVKAAGQYLQSLPDVDANRVGIYGGSYGGYLTAMGLAHDSALFKAGVDIHGVHDWILQYGLKELLTRKAYQMPADAEQALQTGWASSPISALAAWKSPVLFITGDDDRNVRVTHTVDLWRRLRDIGVHQETLILVDETHSLQRHENVLKANAATVEFLERFLGKPAQE</sequence>
<evidence type="ECO:0000313" key="11">
    <source>
        <dbReference type="Proteomes" id="UP001595904"/>
    </source>
</evidence>
<keyword evidence="11" id="KW-1185">Reference proteome</keyword>
<keyword evidence="2" id="KW-0720">Serine protease</keyword>
<dbReference type="InterPro" id="IPR001375">
    <property type="entry name" value="Peptidase_S9_cat"/>
</dbReference>
<evidence type="ECO:0000256" key="1">
    <source>
        <dbReference type="ARBA" id="ARBA00022801"/>
    </source>
</evidence>
<comment type="caution">
    <text evidence="10">The sequence shown here is derived from an EMBL/GenBank/DDBJ whole genome shotgun (WGS) entry which is preliminary data.</text>
</comment>
<dbReference type="PANTHER" id="PTHR42776">
    <property type="entry name" value="SERINE PEPTIDASE S9 FAMILY MEMBER"/>
    <property type="match status" value="1"/>
</dbReference>
<dbReference type="SUPFAM" id="SSF53474">
    <property type="entry name" value="alpha/beta-Hydrolases"/>
    <property type="match status" value="1"/>
</dbReference>
<evidence type="ECO:0000256" key="4">
    <source>
        <dbReference type="ARBA" id="ARBA00032284"/>
    </source>
</evidence>
<evidence type="ECO:0000256" key="6">
    <source>
        <dbReference type="ARBA" id="ARBA00045885"/>
    </source>
</evidence>
<evidence type="ECO:0000256" key="5">
    <source>
        <dbReference type="ARBA" id="ARBA00032596"/>
    </source>
</evidence>